<accession>A0A8H4YMM6</accession>
<reference evidence="2 3" key="1">
    <citation type="journal article" date="2020" name="BMC Genomics">
        <title>Correction to: Identification and distribution of gene clusters required for synthesis of sphingolipid metabolism inhibitors in diverse species of the filamentous fungus Fusarium.</title>
        <authorList>
            <person name="Kim H.S."/>
            <person name="Lohmar J.M."/>
            <person name="Busman M."/>
            <person name="Brown D.W."/>
            <person name="Naumann T.A."/>
            <person name="Divon H.H."/>
            <person name="Lysoe E."/>
            <person name="Uhlig S."/>
            <person name="Proctor R.H."/>
        </authorList>
    </citation>
    <scope>NUCLEOTIDE SEQUENCE [LARGE SCALE GENOMIC DNA]</scope>
    <source>
        <strain evidence="2 3">NRRL 25214</strain>
    </source>
</reference>
<dbReference type="AlphaFoldDB" id="A0A8H4YMM6"/>
<dbReference type="Proteomes" id="UP000573603">
    <property type="component" value="Unassembled WGS sequence"/>
</dbReference>
<sequence>MDSTPNNVTLAMTGNTLTLLDLPTTRLEAHDAIAMAAISMKHYYGRHHKPTLFDVGGKVYLRHYRGYTINSPVERKVSQQFAGPFTVTERAGRSAYRLHVPDHWRIHPIISVYQLRVRRARSIRQEQRQPNVISDPRWKT</sequence>
<name>A0A8H4YMM6_9HYPO</name>
<protein>
    <recommendedName>
        <fullName evidence="1">Tf2-1-like SH3-like domain-containing protein</fullName>
    </recommendedName>
</protein>
<evidence type="ECO:0000313" key="3">
    <source>
        <dbReference type="Proteomes" id="UP000573603"/>
    </source>
</evidence>
<organism evidence="2 3">
    <name type="scientific">Fusarium anthophilum</name>
    <dbReference type="NCBI Taxonomy" id="48485"/>
    <lineage>
        <taxon>Eukaryota</taxon>
        <taxon>Fungi</taxon>
        <taxon>Dikarya</taxon>
        <taxon>Ascomycota</taxon>
        <taxon>Pezizomycotina</taxon>
        <taxon>Sordariomycetes</taxon>
        <taxon>Hypocreomycetidae</taxon>
        <taxon>Hypocreales</taxon>
        <taxon>Nectriaceae</taxon>
        <taxon>Fusarium</taxon>
        <taxon>Fusarium fujikuroi species complex</taxon>
    </lineage>
</organism>
<evidence type="ECO:0000313" key="2">
    <source>
        <dbReference type="EMBL" id="KAF5230806.1"/>
    </source>
</evidence>
<keyword evidence="3" id="KW-1185">Reference proteome</keyword>
<evidence type="ECO:0000259" key="1">
    <source>
        <dbReference type="Pfam" id="PF24626"/>
    </source>
</evidence>
<proteinExistence type="predicted"/>
<comment type="caution">
    <text evidence="2">The sequence shown here is derived from an EMBL/GenBank/DDBJ whole genome shotgun (WGS) entry which is preliminary data.</text>
</comment>
<dbReference type="Pfam" id="PF24626">
    <property type="entry name" value="SH3_Tf2-1"/>
    <property type="match status" value="1"/>
</dbReference>
<feature type="domain" description="Tf2-1-like SH3-like" evidence="1">
    <location>
        <begin position="58"/>
        <end position="116"/>
    </location>
</feature>
<gene>
    <name evidence="2" type="ORF">FANTH_13699</name>
</gene>
<dbReference type="EMBL" id="JABEVY010000505">
    <property type="protein sequence ID" value="KAF5230806.1"/>
    <property type="molecule type" value="Genomic_DNA"/>
</dbReference>
<dbReference type="InterPro" id="IPR056924">
    <property type="entry name" value="SH3_Tf2-1"/>
</dbReference>